<evidence type="ECO:0000313" key="3">
    <source>
        <dbReference type="Proteomes" id="UP000199428"/>
    </source>
</evidence>
<dbReference type="InterPro" id="IPR051678">
    <property type="entry name" value="AGP_Transferase"/>
</dbReference>
<gene>
    <name evidence="2" type="ORF">SAMN02910350_01028</name>
</gene>
<name>A0A1G5RVN1_PSEXY</name>
<dbReference type="GO" id="GO:0016740">
    <property type="term" value="F:transferase activity"/>
    <property type="evidence" value="ECO:0007669"/>
    <property type="project" value="UniProtKB-KW"/>
</dbReference>
<dbReference type="PANTHER" id="PTHR21310:SF15">
    <property type="entry name" value="AMINOGLYCOSIDE PHOSPHOTRANSFERASE DOMAIN-CONTAINING PROTEIN"/>
    <property type="match status" value="1"/>
</dbReference>
<dbReference type="AlphaFoldDB" id="A0A1G5RVN1"/>
<protein>
    <submittedName>
        <fullName evidence="2">Phosphotransferase enzyme family protein</fullName>
    </submittedName>
</protein>
<sequence length="310" mass="36081">MITKNKQSNETIKEMARVAFPNKSVVKIKELTEGMCNVTYHAVFDDASESILKIASEDTTGNTSNEINLMRAEVSAMRLVSDNCSFKVADVQYYDCSKTVCNGDYFFMEKIPGDNYIFIKDNLPETVIAVLDREIGKISKELTTITNKQFGFLGDEKRYNSLFDFIKVMLTNLISDAQKRSIDIGCDAQRLVEQLDSEKYVFDSVELATLVHWDMWEGNVFVKNNHVSGIIDWERALWGEPFMDDRFRKHNRNENFLKGFGIVDFSENELCRLRWYDIILYLTMMIEVFYREYEDKGQYQWAKEMLLGVL</sequence>
<feature type="domain" description="Aminoglycoside phosphotransferase" evidence="1">
    <location>
        <begin position="28"/>
        <end position="244"/>
    </location>
</feature>
<proteinExistence type="predicted"/>
<reference evidence="2 3" key="1">
    <citation type="submission" date="2016-10" db="EMBL/GenBank/DDBJ databases">
        <authorList>
            <person name="de Groot N.N."/>
        </authorList>
    </citation>
    <scope>NUCLEOTIDE SEQUENCE [LARGE SCALE GENOMIC DNA]</scope>
    <source>
        <strain evidence="2 3">DSM 10317</strain>
    </source>
</reference>
<dbReference type="Gene3D" id="3.90.1200.10">
    <property type="match status" value="1"/>
</dbReference>
<dbReference type="InterPro" id="IPR011009">
    <property type="entry name" value="Kinase-like_dom_sf"/>
</dbReference>
<dbReference type="Proteomes" id="UP000199428">
    <property type="component" value="Unassembled WGS sequence"/>
</dbReference>
<dbReference type="SUPFAM" id="SSF56112">
    <property type="entry name" value="Protein kinase-like (PK-like)"/>
    <property type="match status" value="1"/>
</dbReference>
<dbReference type="RefSeq" id="WP_090161852.1">
    <property type="nucleotide sequence ID" value="NZ_FMWK01000004.1"/>
</dbReference>
<keyword evidence="2" id="KW-0808">Transferase</keyword>
<evidence type="ECO:0000313" key="2">
    <source>
        <dbReference type="EMBL" id="SCZ77977.1"/>
    </source>
</evidence>
<accession>A0A1G5RVN1</accession>
<dbReference type="EMBL" id="FMWK01000004">
    <property type="protein sequence ID" value="SCZ77977.1"/>
    <property type="molecule type" value="Genomic_DNA"/>
</dbReference>
<evidence type="ECO:0000259" key="1">
    <source>
        <dbReference type="Pfam" id="PF01636"/>
    </source>
</evidence>
<dbReference type="InterPro" id="IPR002575">
    <property type="entry name" value="Aminoglycoside_PTrfase"/>
</dbReference>
<dbReference type="PANTHER" id="PTHR21310">
    <property type="entry name" value="AMINOGLYCOSIDE PHOSPHOTRANSFERASE-RELATED-RELATED"/>
    <property type="match status" value="1"/>
</dbReference>
<organism evidence="2 3">
    <name type="scientific">Pseudobutyrivibrio xylanivorans</name>
    <dbReference type="NCBI Taxonomy" id="185007"/>
    <lineage>
        <taxon>Bacteria</taxon>
        <taxon>Bacillati</taxon>
        <taxon>Bacillota</taxon>
        <taxon>Clostridia</taxon>
        <taxon>Lachnospirales</taxon>
        <taxon>Lachnospiraceae</taxon>
        <taxon>Pseudobutyrivibrio</taxon>
    </lineage>
</organism>
<dbReference type="Pfam" id="PF01636">
    <property type="entry name" value="APH"/>
    <property type="match status" value="1"/>
</dbReference>